<dbReference type="EMBL" id="MVGC01006540">
    <property type="protein sequence ID" value="RJE16367.1"/>
    <property type="molecule type" value="Genomic_DNA"/>
</dbReference>
<comment type="caution">
    <text evidence="2">The sequence shown here is derived from an EMBL/GenBank/DDBJ whole genome shotgun (WGS) entry which is preliminary data.</text>
</comment>
<evidence type="ECO:0000313" key="3">
    <source>
        <dbReference type="Proteomes" id="UP000266188"/>
    </source>
</evidence>
<feature type="compositionally biased region" description="Low complexity" evidence="1">
    <location>
        <begin position="1"/>
        <end position="12"/>
    </location>
</feature>
<evidence type="ECO:0000256" key="1">
    <source>
        <dbReference type="SAM" id="MobiDB-lite"/>
    </source>
</evidence>
<evidence type="ECO:0000313" key="2">
    <source>
        <dbReference type="EMBL" id="RJE16367.1"/>
    </source>
</evidence>
<dbReference type="STRING" id="2070753.A0A3A2Z4S0"/>
<protein>
    <submittedName>
        <fullName evidence="2">Uncharacterized protein</fullName>
    </submittedName>
</protein>
<sequence>MLQQQQQQQMQREQGDVDMNGRASSPAEGENGGSPSKRPRNGHIKSPTKASDQDTAMEGD</sequence>
<dbReference type="Proteomes" id="UP000266188">
    <property type="component" value="Unassembled WGS sequence"/>
</dbReference>
<dbReference type="AlphaFoldDB" id="A0A3A2Z4S0"/>
<gene>
    <name evidence="2" type="ORF">PHISCL_11296</name>
</gene>
<feature type="non-terminal residue" evidence="2">
    <location>
        <position position="60"/>
    </location>
</feature>
<keyword evidence="3" id="KW-1185">Reference proteome</keyword>
<feature type="region of interest" description="Disordered" evidence="1">
    <location>
        <begin position="1"/>
        <end position="60"/>
    </location>
</feature>
<proteinExistence type="predicted"/>
<name>A0A3A2Z4S0_9EURO</name>
<accession>A0A3A2Z4S0</accession>
<organism evidence="2 3">
    <name type="scientific">Aspergillus sclerotialis</name>
    <dbReference type="NCBI Taxonomy" id="2070753"/>
    <lineage>
        <taxon>Eukaryota</taxon>
        <taxon>Fungi</taxon>
        <taxon>Dikarya</taxon>
        <taxon>Ascomycota</taxon>
        <taxon>Pezizomycotina</taxon>
        <taxon>Eurotiomycetes</taxon>
        <taxon>Eurotiomycetidae</taxon>
        <taxon>Eurotiales</taxon>
        <taxon>Aspergillaceae</taxon>
        <taxon>Aspergillus</taxon>
        <taxon>Aspergillus subgen. Polypaecilum</taxon>
    </lineage>
</organism>
<reference evidence="3" key="1">
    <citation type="submission" date="2017-02" db="EMBL/GenBank/DDBJ databases">
        <authorList>
            <person name="Tafer H."/>
            <person name="Lopandic K."/>
        </authorList>
    </citation>
    <scope>NUCLEOTIDE SEQUENCE [LARGE SCALE GENOMIC DNA]</scope>
    <source>
        <strain evidence="3">CBS 366.77</strain>
    </source>
</reference>